<dbReference type="GO" id="GO:0008168">
    <property type="term" value="F:methyltransferase activity"/>
    <property type="evidence" value="ECO:0007669"/>
    <property type="project" value="UniProtKB-KW"/>
</dbReference>
<dbReference type="Pfam" id="PF13649">
    <property type="entry name" value="Methyltransf_25"/>
    <property type="match status" value="1"/>
</dbReference>
<dbReference type="SUPFAM" id="SSF53335">
    <property type="entry name" value="S-adenosyl-L-methionine-dependent methyltransferases"/>
    <property type="match status" value="1"/>
</dbReference>
<dbReference type="eggNOG" id="COG0500">
    <property type="taxonomic scope" value="Bacteria"/>
</dbReference>
<gene>
    <name evidence="4" type="ordered locus">Anacy_5456</name>
</gene>
<dbReference type="STRING" id="272123.Anacy_5456"/>
<dbReference type="InterPro" id="IPR041698">
    <property type="entry name" value="Methyltransf_25"/>
</dbReference>
<dbReference type="HOGENOM" id="CLU_069129_5_1_3"/>
<feature type="domain" description="Methyltransferase" evidence="3">
    <location>
        <begin position="47"/>
        <end position="136"/>
    </location>
</feature>
<dbReference type="PATRIC" id="fig|272123.3.peg.5910"/>
<dbReference type="PANTHER" id="PTHR43861">
    <property type="entry name" value="TRANS-ACONITATE 2-METHYLTRANSFERASE-RELATED"/>
    <property type="match status" value="1"/>
</dbReference>
<keyword evidence="1 4" id="KW-0489">Methyltransferase</keyword>
<evidence type="ECO:0000256" key="1">
    <source>
        <dbReference type="ARBA" id="ARBA00022603"/>
    </source>
</evidence>
<proteinExistence type="predicted"/>
<dbReference type="InterPro" id="IPR029063">
    <property type="entry name" value="SAM-dependent_MTases_sf"/>
</dbReference>
<evidence type="ECO:0000256" key="2">
    <source>
        <dbReference type="ARBA" id="ARBA00022679"/>
    </source>
</evidence>
<keyword evidence="5" id="KW-1185">Reference proteome</keyword>
<name>K9ZNK2_ANACC</name>
<dbReference type="KEGG" id="acy:Anacy_5456"/>
<evidence type="ECO:0000259" key="3">
    <source>
        <dbReference type="Pfam" id="PF13649"/>
    </source>
</evidence>
<dbReference type="CDD" id="cd02440">
    <property type="entry name" value="AdoMet_MTases"/>
    <property type="match status" value="1"/>
</dbReference>
<reference evidence="5" key="1">
    <citation type="journal article" date="2013" name="Proc. Natl. Acad. Sci. U.S.A.">
        <title>Improving the coverage of the cyanobacterial phylum using diversity-driven genome sequencing.</title>
        <authorList>
            <person name="Shih P.M."/>
            <person name="Wu D."/>
            <person name="Latifi A."/>
            <person name="Axen S.D."/>
            <person name="Fewer D.P."/>
            <person name="Talla E."/>
            <person name="Calteau A."/>
            <person name="Cai F."/>
            <person name="Tandeau de Marsac N."/>
            <person name="Rippka R."/>
            <person name="Herdman M."/>
            <person name="Sivonen K."/>
            <person name="Coursin T."/>
            <person name="Laurent T."/>
            <person name="Goodwin L."/>
            <person name="Nolan M."/>
            <person name="Davenport K.W."/>
            <person name="Han C.S."/>
            <person name="Rubin E.M."/>
            <person name="Eisen J.A."/>
            <person name="Woyke T."/>
            <person name="Gugger M."/>
            <person name="Kerfeld C.A."/>
        </authorList>
    </citation>
    <scope>NUCLEOTIDE SEQUENCE [LARGE SCALE GENOMIC DNA]</scope>
    <source>
        <strain evidence="5">ATCC 27899 / PCC 7122</strain>
    </source>
</reference>
<organism evidence="4 5">
    <name type="scientific">Anabaena cylindrica (strain ATCC 27899 / PCC 7122)</name>
    <dbReference type="NCBI Taxonomy" id="272123"/>
    <lineage>
        <taxon>Bacteria</taxon>
        <taxon>Bacillati</taxon>
        <taxon>Cyanobacteriota</taxon>
        <taxon>Cyanophyceae</taxon>
        <taxon>Nostocales</taxon>
        <taxon>Nostocaceae</taxon>
        <taxon>Anabaena</taxon>
    </lineage>
</organism>
<dbReference type="AlphaFoldDB" id="K9ZNK2"/>
<dbReference type="RefSeq" id="WP_015217383.1">
    <property type="nucleotide sequence ID" value="NC_019771.1"/>
</dbReference>
<accession>K9ZNK2</accession>
<dbReference type="OrthoDB" id="9804312at2"/>
<dbReference type="EMBL" id="CP003659">
    <property type="protein sequence ID" value="AFZ60771.1"/>
    <property type="molecule type" value="Genomic_DNA"/>
</dbReference>
<evidence type="ECO:0000313" key="5">
    <source>
        <dbReference type="Proteomes" id="UP000010474"/>
    </source>
</evidence>
<sequence>MNSQMRYTDYDPWAWLYNESEAHLASRRLLPKLEQLVLSHLPVGGQILDLCCGTGQLTNLLILKGYQVTGLDGSEKMLHYAQKNAPNAKFLLGDARSFELPNTFDAVICTDSALNHIMSLEELKSVFRNVYAAMKENTRFFFDLGLENRYRNIVFNDGELQQNYAWSVGETYNAEAKTGTFTITIFQPNNGQSSKKYQQIDLILKQIKRAVYNNLLRYLKPSTLLQLLDRDWEHSAITFSVKPYSQAEIKSALSEVGFTNVNAYNHQLGLATAKDNKLAYFVAHKSKKS</sequence>
<protein>
    <submittedName>
        <fullName evidence="4">Methyltransferase type 11</fullName>
    </submittedName>
</protein>
<dbReference type="GO" id="GO:0032259">
    <property type="term" value="P:methylation"/>
    <property type="evidence" value="ECO:0007669"/>
    <property type="project" value="UniProtKB-KW"/>
</dbReference>
<dbReference type="Gene3D" id="3.40.50.150">
    <property type="entry name" value="Vaccinia Virus protein VP39"/>
    <property type="match status" value="1"/>
</dbReference>
<dbReference type="Proteomes" id="UP000010474">
    <property type="component" value="Chromosome"/>
</dbReference>
<evidence type="ECO:0000313" key="4">
    <source>
        <dbReference type="EMBL" id="AFZ60771.1"/>
    </source>
</evidence>
<dbReference type="PANTHER" id="PTHR43861:SF1">
    <property type="entry name" value="TRANS-ACONITATE 2-METHYLTRANSFERASE"/>
    <property type="match status" value="1"/>
</dbReference>
<keyword evidence="2" id="KW-0808">Transferase</keyword>